<dbReference type="EMBL" id="JBEDUW010000002">
    <property type="protein sequence ID" value="KAK9943980.1"/>
    <property type="molecule type" value="Genomic_DNA"/>
</dbReference>
<evidence type="ECO:0000313" key="1">
    <source>
        <dbReference type="EMBL" id="KAK9943980.1"/>
    </source>
</evidence>
<proteinExistence type="predicted"/>
<name>A0AAW1Y7G6_RUBAR</name>
<keyword evidence="2" id="KW-1185">Reference proteome</keyword>
<accession>A0AAW1Y7G6</accession>
<protein>
    <submittedName>
        <fullName evidence="1">Uncharacterized protein</fullName>
    </submittedName>
</protein>
<comment type="caution">
    <text evidence="1">The sequence shown here is derived from an EMBL/GenBank/DDBJ whole genome shotgun (WGS) entry which is preliminary data.</text>
</comment>
<evidence type="ECO:0000313" key="2">
    <source>
        <dbReference type="Proteomes" id="UP001457282"/>
    </source>
</evidence>
<dbReference type="AlphaFoldDB" id="A0AAW1Y7G6"/>
<reference evidence="1 2" key="1">
    <citation type="journal article" date="2023" name="G3 (Bethesda)">
        <title>A chromosome-length genome assembly and annotation of blackberry (Rubus argutus, cv. 'Hillquist').</title>
        <authorList>
            <person name="Bruna T."/>
            <person name="Aryal R."/>
            <person name="Dudchenko O."/>
            <person name="Sargent D.J."/>
            <person name="Mead D."/>
            <person name="Buti M."/>
            <person name="Cavallini A."/>
            <person name="Hytonen T."/>
            <person name="Andres J."/>
            <person name="Pham M."/>
            <person name="Weisz D."/>
            <person name="Mascagni F."/>
            <person name="Usai G."/>
            <person name="Natali L."/>
            <person name="Bassil N."/>
            <person name="Fernandez G.E."/>
            <person name="Lomsadze A."/>
            <person name="Armour M."/>
            <person name="Olukolu B."/>
            <person name="Poorten T."/>
            <person name="Britton C."/>
            <person name="Davik J."/>
            <person name="Ashrafi H."/>
            <person name="Aiden E.L."/>
            <person name="Borodovsky M."/>
            <person name="Worthington M."/>
        </authorList>
    </citation>
    <scope>NUCLEOTIDE SEQUENCE [LARGE SCALE GENOMIC DNA]</scope>
    <source>
        <strain evidence="1">PI 553951</strain>
    </source>
</reference>
<sequence length="119" mass="13278">MKLLCSNPWRGNVTCRVLGALFYSTEALFSPPSPSPSLYQRIPRAGDGNPGVSIVPVLNQWLDQGRARRFHQAAPKIPPFQPRAPGLRMDASRNEAWAISRRHLYSAGLDLKSPWPRTS</sequence>
<dbReference type="Proteomes" id="UP001457282">
    <property type="component" value="Unassembled WGS sequence"/>
</dbReference>
<gene>
    <name evidence="1" type="ORF">M0R45_009566</name>
</gene>
<organism evidence="1 2">
    <name type="scientific">Rubus argutus</name>
    <name type="common">Southern blackberry</name>
    <dbReference type="NCBI Taxonomy" id="59490"/>
    <lineage>
        <taxon>Eukaryota</taxon>
        <taxon>Viridiplantae</taxon>
        <taxon>Streptophyta</taxon>
        <taxon>Embryophyta</taxon>
        <taxon>Tracheophyta</taxon>
        <taxon>Spermatophyta</taxon>
        <taxon>Magnoliopsida</taxon>
        <taxon>eudicotyledons</taxon>
        <taxon>Gunneridae</taxon>
        <taxon>Pentapetalae</taxon>
        <taxon>rosids</taxon>
        <taxon>fabids</taxon>
        <taxon>Rosales</taxon>
        <taxon>Rosaceae</taxon>
        <taxon>Rosoideae</taxon>
        <taxon>Rosoideae incertae sedis</taxon>
        <taxon>Rubus</taxon>
    </lineage>
</organism>